<organism evidence="2 3">
    <name type="scientific">Staphylococcus ratti</name>
    <dbReference type="NCBI Taxonomy" id="2892440"/>
    <lineage>
        <taxon>Bacteria</taxon>
        <taxon>Bacillati</taxon>
        <taxon>Bacillota</taxon>
        <taxon>Bacilli</taxon>
        <taxon>Bacillales</taxon>
        <taxon>Staphylococcaceae</taxon>
        <taxon>Staphylococcus</taxon>
    </lineage>
</organism>
<name>A0ABY3PAG3_9STAP</name>
<dbReference type="PANTHER" id="PTHR11614">
    <property type="entry name" value="PHOSPHOLIPASE-RELATED"/>
    <property type="match status" value="1"/>
</dbReference>
<evidence type="ECO:0000313" key="3">
    <source>
        <dbReference type="Proteomes" id="UP001197626"/>
    </source>
</evidence>
<dbReference type="Proteomes" id="UP001197626">
    <property type="component" value="Chromosome"/>
</dbReference>
<dbReference type="EMBL" id="CP086654">
    <property type="protein sequence ID" value="UEX89275.1"/>
    <property type="molecule type" value="Genomic_DNA"/>
</dbReference>
<evidence type="ECO:0000259" key="1">
    <source>
        <dbReference type="Pfam" id="PF12146"/>
    </source>
</evidence>
<dbReference type="InterPro" id="IPR022742">
    <property type="entry name" value="Hydrolase_4"/>
</dbReference>
<dbReference type="RefSeq" id="WP_229291779.1">
    <property type="nucleotide sequence ID" value="NZ_CP086654.1"/>
</dbReference>
<feature type="domain" description="Serine aminopeptidase S33" evidence="1">
    <location>
        <begin position="27"/>
        <end position="288"/>
    </location>
</feature>
<accession>A0ABY3PAG3</accession>
<dbReference type="SUPFAM" id="SSF53474">
    <property type="entry name" value="alpha/beta-Hydrolases"/>
    <property type="match status" value="1"/>
</dbReference>
<dbReference type="GO" id="GO:0016787">
    <property type="term" value="F:hydrolase activity"/>
    <property type="evidence" value="ECO:0007669"/>
    <property type="project" value="UniProtKB-KW"/>
</dbReference>
<dbReference type="Gene3D" id="3.40.50.1820">
    <property type="entry name" value="alpha/beta hydrolase"/>
    <property type="match status" value="1"/>
</dbReference>
<reference evidence="2 3" key="1">
    <citation type="journal article" date="2022" name="Pathogens">
        <title>Staphylococcus ratti sp. nov. Isolated from a Lab Rat.</title>
        <authorList>
            <person name="Kovarovic V."/>
            <person name="Sedlacek I."/>
            <person name="Petras P."/>
            <person name="Kralova S."/>
            <person name="Maslanova I."/>
            <person name="Svec P."/>
            <person name="Neumann-Schaal M."/>
            <person name="Botka T."/>
            <person name="Gelbicova T."/>
            <person name="Stankova E."/>
            <person name="Doskar J."/>
            <person name="Pantucek R."/>
        </authorList>
    </citation>
    <scope>NUCLEOTIDE SEQUENCE [LARGE SCALE GENOMIC DNA]</scope>
    <source>
        <strain evidence="2 3">CCM 9025</strain>
    </source>
</reference>
<sequence length="314" mass="36076">MAKKETMKMSLSDDTMLEVSVSRTDNEAVGIVHIFHGMAEHLERYNRLVTQLNQQGYHVICHNHRGHGKAINTLRGHFNSIEEVAQDAYEIKTTLQPTINKDLPYIVLGHSMGSIIARRFVQLYPNEVDGLILTGSALFSKWKGYPLVLGTKIISIVTGKKRRLKWMNQLMIGSFNKSFKPTRTLSDWISSDEHEVDLFIQDQYTGFLVSNQLIYSVMRTIMKSAQMKEIAKMNPNLPILLISGKADPFGENGKGIRRLGKTLKKGGIHHITVQLYKQKRHEILFEKDRETVWRHMLDWMSRQIIKKKVSESSE</sequence>
<dbReference type="Pfam" id="PF12146">
    <property type="entry name" value="Hydrolase_4"/>
    <property type="match status" value="1"/>
</dbReference>
<protein>
    <submittedName>
        <fullName evidence="2">Alpha/beta hydrolase</fullName>
    </submittedName>
</protein>
<evidence type="ECO:0000313" key="2">
    <source>
        <dbReference type="EMBL" id="UEX89275.1"/>
    </source>
</evidence>
<gene>
    <name evidence="2" type="ORF">LN051_06725</name>
</gene>
<proteinExistence type="predicted"/>
<dbReference type="InterPro" id="IPR029058">
    <property type="entry name" value="AB_hydrolase_fold"/>
</dbReference>
<keyword evidence="2" id="KW-0378">Hydrolase</keyword>
<dbReference type="InterPro" id="IPR051044">
    <property type="entry name" value="MAG_DAG_Lipase"/>
</dbReference>
<keyword evidence="3" id="KW-1185">Reference proteome</keyword>